<reference evidence="1 2" key="1">
    <citation type="submission" date="2020-08" db="EMBL/GenBank/DDBJ databases">
        <title>Sequencing the genomes of 1000 actinobacteria strains.</title>
        <authorList>
            <person name="Klenk H.-P."/>
        </authorList>
    </citation>
    <scope>NUCLEOTIDE SEQUENCE [LARGE SCALE GENOMIC DNA]</scope>
    <source>
        <strain evidence="1 2">DSM 44786</strain>
    </source>
</reference>
<dbReference type="AlphaFoldDB" id="A0A7W7SHJ8"/>
<dbReference type="EMBL" id="JACHJR010000001">
    <property type="protein sequence ID" value="MBB4950605.1"/>
    <property type="molecule type" value="Genomic_DNA"/>
</dbReference>
<organism evidence="1 2">
    <name type="scientific">Kitasatospora gansuensis</name>
    <dbReference type="NCBI Taxonomy" id="258050"/>
    <lineage>
        <taxon>Bacteria</taxon>
        <taxon>Bacillati</taxon>
        <taxon>Actinomycetota</taxon>
        <taxon>Actinomycetes</taxon>
        <taxon>Kitasatosporales</taxon>
        <taxon>Streptomycetaceae</taxon>
        <taxon>Kitasatospora</taxon>
    </lineage>
</organism>
<dbReference type="Proteomes" id="UP000573327">
    <property type="component" value="Unassembled WGS sequence"/>
</dbReference>
<evidence type="ECO:0008006" key="3">
    <source>
        <dbReference type="Google" id="ProtNLM"/>
    </source>
</evidence>
<protein>
    <recommendedName>
        <fullName evidence="3">PE domain-containing protein</fullName>
    </recommendedName>
</protein>
<evidence type="ECO:0000313" key="2">
    <source>
        <dbReference type="Proteomes" id="UP000573327"/>
    </source>
</evidence>
<name>A0A7W7SHJ8_9ACTN</name>
<dbReference type="RefSeq" id="WP_184921907.1">
    <property type="nucleotide sequence ID" value="NZ_JACHJR010000001.1"/>
</dbReference>
<accession>A0A7W7SHJ8</accession>
<gene>
    <name evidence="1" type="ORF">F4556_006140</name>
</gene>
<sequence>MTEQPTATQRIAETIRPAMLQGLQNADLGGAAGTQHINAWADWIAEAVFHTTVQPLATERDAFADRVDTLSEVAKRHKANYLEAVQDVQRLTSRVTELEAELAGLREPSAEPPTD</sequence>
<comment type="caution">
    <text evidence="1">The sequence shown here is derived from an EMBL/GenBank/DDBJ whole genome shotgun (WGS) entry which is preliminary data.</text>
</comment>
<proteinExistence type="predicted"/>
<evidence type="ECO:0000313" key="1">
    <source>
        <dbReference type="EMBL" id="MBB4950605.1"/>
    </source>
</evidence>
<keyword evidence="2" id="KW-1185">Reference proteome</keyword>